<feature type="domain" description="Serine-threonine/tyrosine-protein kinase catalytic" evidence="4">
    <location>
        <begin position="244"/>
        <end position="302"/>
    </location>
</feature>
<evidence type="ECO:0000259" key="5">
    <source>
        <dbReference type="Pfam" id="PF13947"/>
    </source>
</evidence>
<dbReference type="InterPro" id="IPR025287">
    <property type="entry name" value="WAK_GUB"/>
</dbReference>
<dbReference type="InterPro" id="IPR011009">
    <property type="entry name" value="Kinase-like_dom_sf"/>
</dbReference>
<dbReference type="AlphaFoldDB" id="A0A978UI69"/>
<gene>
    <name evidence="6" type="ORF">FEM48_Zijuj11G0096000</name>
</gene>
<dbReference type="Proteomes" id="UP000813462">
    <property type="component" value="Unassembled WGS sequence"/>
</dbReference>
<protein>
    <recommendedName>
        <fullName evidence="8">Wall-associated receptor kinase-like 20</fullName>
    </recommendedName>
</protein>
<keyword evidence="2 3" id="KW-0732">Signal</keyword>
<accession>A0A978UI69</accession>
<dbReference type="GO" id="GO:0016020">
    <property type="term" value="C:membrane"/>
    <property type="evidence" value="ECO:0007669"/>
    <property type="project" value="UniProtKB-SubCell"/>
</dbReference>
<reference evidence="6" key="1">
    <citation type="journal article" date="2021" name="Front. Plant Sci.">
        <title>Chromosome-Scale Genome Assembly for Chinese Sour Jujube and Insights Into Its Genome Evolution and Domestication Signature.</title>
        <authorList>
            <person name="Shen L.-Y."/>
            <person name="Luo H."/>
            <person name="Wang X.-L."/>
            <person name="Wang X.-M."/>
            <person name="Qiu X.-J."/>
            <person name="Liu H."/>
            <person name="Zhou S.-S."/>
            <person name="Jia K.-H."/>
            <person name="Nie S."/>
            <person name="Bao Y.-T."/>
            <person name="Zhang R.-G."/>
            <person name="Yun Q.-Z."/>
            <person name="Chai Y.-H."/>
            <person name="Lu J.-Y."/>
            <person name="Li Y."/>
            <person name="Zhao S.-W."/>
            <person name="Mao J.-F."/>
            <person name="Jia S.-G."/>
            <person name="Mao Y.-M."/>
        </authorList>
    </citation>
    <scope>NUCLEOTIDE SEQUENCE</scope>
    <source>
        <strain evidence="6">AT0</strain>
        <tissue evidence="6">Leaf</tissue>
    </source>
</reference>
<sequence length="369" mass="40958">MEKKWFLLHILSLTILSLSYFSSSVWAFRPCGNCGRTPVPYPLSTEPDCGDPWYKMRCTAGTLWLDALNGSSYPIMSIDTLTQRIVIRPAGLSGSNTCISEDFESQGIHLDENHPFKITGSNTVFLLNCTDTILNLRAPINCSATRVCHDYIKDNAVACKTTSLCCTFRTGGSQNPYFVGVHGGGCTAYQSFVNFDQTAALKKWPSPGLELEWVLPLEPTCKRPMDCTELLNSKCLVNPFSVGQMRCFCNAGSRAPLSWIHRLRIAHQTAEGLAYLHSSAVPPIYHRDIKSSNILLDEKLDAKKIIMEERLMEAVDPVLKGRSSKLEMETMKALGSLAASCLDDQRQNRPSMKEVAHEIEHIISIATTS</sequence>
<dbReference type="Pfam" id="PF07714">
    <property type="entry name" value="PK_Tyr_Ser-Thr"/>
    <property type="match status" value="1"/>
</dbReference>
<comment type="subcellular location">
    <subcellularLocation>
        <location evidence="1">Membrane</location>
        <topology evidence="1">Single-pass membrane protein</topology>
    </subcellularLocation>
</comment>
<organism evidence="6 7">
    <name type="scientific">Ziziphus jujuba var. spinosa</name>
    <dbReference type="NCBI Taxonomy" id="714518"/>
    <lineage>
        <taxon>Eukaryota</taxon>
        <taxon>Viridiplantae</taxon>
        <taxon>Streptophyta</taxon>
        <taxon>Embryophyta</taxon>
        <taxon>Tracheophyta</taxon>
        <taxon>Spermatophyta</taxon>
        <taxon>Magnoliopsida</taxon>
        <taxon>eudicotyledons</taxon>
        <taxon>Gunneridae</taxon>
        <taxon>Pentapetalae</taxon>
        <taxon>rosids</taxon>
        <taxon>fabids</taxon>
        <taxon>Rosales</taxon>
        <taxon>Rhamnaceae</taxon>
        <taxon>Paliureae</taxon>
        <taxon>Ziziphus</taxon>
    </lineage>
</organism>
<dbReference type="GO" id="GO:0030247">
    <property type="term" value="F:polysaccharide binding"/>
    <property type="evidence" value="ECO:0007669"/>
    <property type="project" value="InterPro"/>
</dbReference>
<evidence type="ECO:0008006" key="8">
    <source>
        <dbReference type="Google" id="ProtNLM"/>
    </source>
</evidence>
<feature type="chain" id="PRO_5037539171" description="Wall-associated receptor kinase-like 20" evidence="3">
    <location>
        <begin position="28"/>
        <end position="369"/>
    </location>
</feature>
<name>A0A978UI69_ZIZJJ</name>
<feature type="signal peptide" evidence="3">
    <location>
        <begin position="1"/>
        <end position="27"/>
    </location>
</feature>
<dbReference type="PANTHER" id="PTHR33355">
    <property type="entry name" value="WALL-ASSOCIATED RECEPTOR KINASE CARBOXY-TERMINAL PROTEIN-RELATED"/>
    <property type="match status" value="1"/>
</dbReference>
<dbReference type="EMBL" id="JAEACU010000011">
    <property type="protein sequence ID" value="KAH7514500.1"/>
    <property type="molecule type" value="Genomic_DNA"/>
</dbReference>
<dbReference type="Gene3D" id="1.10.510.10">
    <property type="entry name" value="Transferase(Phosphotransferase) domain 1"/>
    <property type="match status" value="2"/>
</dbReference>
<evidence type="ECO:0000256" key="3">
    <source>
        <dbReference type="SAM" id="SignalP"/>
    </source>
</evidence>
<evidence type="ECO:0000313" key="6">
    <source>
        <dbReference type="EMBL" id="KAH7514500.1"/>
    </source>
</evidence>
<comment type="caution">
    <text evidence="6">The sequence shown here is derived from an EMBL/GenBank/DDBJ whole genome shotgun (WGS) entry which is preliminary data.</text>
</comment>
<evidence type="ECO:0000256" key="1">
    <source>
        <dbReference type="ARBA" id="ARBA00004167"/>
    </source>
</evidence>
<dbReference type="PANTHER" id="PTHR33355:SF15">
    <property type="entry name" value="WALL-ASSOCIATED RECEPTOR KINASE GALACTURONAN-BINDING DOMAIN-CONTAINING PROTEIN"/>
    <property type="match status" value="1"/>
</dbReference>
<evidence type="ECO:0000256" key="2">
    <source>
        <dbReference type="ARBA" id="ARBA00022729"/>
    </source>
</evidence>
<dbReference type="GO" id="GO:0004672">
    <property type="term" value="F:protein kinase activity"/>
    <property type="evidence" value="ECO:0007669"/>
    <property type="project" value="InterPro"/>
</dbReference>
<proteinExistence type="predicted"/>
<evidence type="ECO:0000259" key="4">
    <source>
        <dbReference type="Pfam" id="PF07714"/>
    </source>
</evidence>
<dbReference type="InterPro" id="IPR001245">
    <property type="entry name" value="Ser-Thr/Tyr_kinase_cat_dom"/>
</dbReference>
<evidence type="ECO:0000313" key="7">
    <source>
        <dbReference type="Proteomes" id="UP000813462"/>
    </source>
</evidence>
<dbReference type="SUPFAM" id="SSF56112">
    <property type="entry name" value="Protein kinase-like (PK-like)"/>
    <property type="match status" value="1"/>
</dbReference>
<dbReference type="InterPro" id="IPR008271">
    <property type="entry name" value="Ser/Thr_kinase_AS"/>
</dbReference>
<dbReference type="GO" id="GO:0005524">
    <property type="term" value="F:ATP binding"/>
    <property type="evidence" value="ECO:0007669"/>
    <property type="project" value="InterPro"/>
</dbReference>
<dbReference type="Pfam" id="PF13947">
    <property type="entry name" value="GUB_WAK_bind"/>
    <property type="match status" value="1"/>
</dbReference>
<dbReference type="PROSITE" id="PS00108">
    <property type="entry name" value="PROTEIN_KINASE_ST"/>
    <property type="match status" value="1"/>
</dbReference>
<feature type="domain" description="Wall-associated receptor kinase galacturonan-binding" evidence="5">
    <location>
        <begin position="33"/>
        <end position="87"/>
    </location>
</feature>